<keyword evidence="2" id="KW-1185">Reference proteome</keyword>
<dbReference type="AlphaFoldDB" id="A0AAV4PTX4"/>
<dbReference type="Proteomes" id="UP001054945">
    <property type="component" value="Unassembled WGS sequence"/>
</dbReference>
<protein>
    <submittedName>
        <fullName evidence="1">Uncharacterized protein</fullName>
    </submittedName>
</protein>
<evidence type="ECO:0000313" key="1">
    <source>
        <dbReference type="EMBL" id="GIX99618.1"/>
    </source>
</evidence>
<reference evidence="1 2" key="1">
    <citation type="submission" date="2021-06" db="EMBL/GenBank/DDBJ databases">
        <title>Caerostris extrusa draft genome.</title>
        <authorList>
            <person name="Kono N."/>
            <person name="Arakawa K."/>
        </authorList>
    </citation>
    <scope>NUCLEOTIDE SEQUENCE [LARGE SCALE GENOMIC DNA]</scope>
</reference>
<proteinExistence type="predicted"/>
<name>A0AAV4PTX4_CAEEX</name>
<gene>
    <name evidence="1" type="ORF">CEXT_122991</name>
</gene>
<comment type="caution">
    <text evidence="1">The sequence shown here is derived from an EMBL/GenBank/DDBJ whole genome shotgun (WGS) entry which is preliminary data.</text>
</comment>
<evidence type="ECO:0000313" key="2">
    <source>
        <dbReference type="Proteomes" id="UP001054945"/>
    </source>
</evidence>
<sequence length="121" mass="14048">MTLLMKFSRGISEEGGPSLEWKVLSFLEREVRQKGGWKRRKMSSGFYGQSFPWNRLRVGDDGRYREGFINWGSVHPQLMATRNDAVDEIPEGFSIRGSNDENEFRLLYVLIDEQKVFPGID</sequence>
<organism evidence="1 2">
    <name type="scientific">Caerostris extrusa</name>
    <name type="common">Bark spider</name>
    <name type="synonym">Caerostris bankana</name>
    <dbReference type="NCBI Taxonomy" id="172846"/>
    <lineage>
        <taxon>Eukaryota</taxon>
        <taxon>Metazoa</taxon>
        <taxon>Ecdysozoa</taxon>
        <taxon>Arthropoda</taxon>
        <taxon>Chelicerata</taxon>
        <taxon>Arachnida</taxon>
        <taxon>Araneae</taxon>
        <taxon>Araneomorphae</taxon>
        <taxon>Entelegynae</taxon>
        <taxon>Araneoidea</taxon>
        <taxon>Araneidae</taxon>
        <taxon>Caerostris</taxon>
    </lineage>
</organism>
<dbReference type="EMBL" id="BPLR01005072">
    <property type="protein sequence ID" value="GIX99618.1"/>
    <property type="molecule type" value="Genomic_DNA"/>
</dbReference>
<accession>A0AAV4PTX4</accession>